<evidence type="ECO:0000313" key="2">
    <source>
        <dbReference type="Proteomes" id="UP000229894"/>
    </source>
</evidence>
<gene>
    <name evidence="1" type="ORF">COS49_02195</name>
</gene>
<accession>A0A2M7BUE3</accession>
<comment type="caution">
    <text evidence="1">The sequence shown here is derived from an EMBL/GenBank/DDBJ whole genome shotgun (WGS) entry which is preliminary data.</text>
</comment>
<dbReference type="AlphaFoldDB" id="A0A2M7BUE3"/>
<protein>
    <submittedName>
        <fullName evidence="1">Uncharacterized protein</fullName>
    </submittedName>
</protein>
<dbReference type="EMBL" id="PEUX01000044">
    <property type="protein sequence ID" value="PIV10145.1"/>
    <property type="molecule type" value="Genomic_DNA"/>
</dbReference>
<sequence length="118" mass="13815">MRHFVDSVRKSLSEKNYYAALLVALTLVDICGRLENPNSIVRDRYIDWFNQHLQNKFTRRVGSGPQEHVFLNGYDFYALRCAYLHQGEFEITSQKAQKVLENFIFIEPCLGSVHMNRS</sequence>
<name>A0A2M7BUE3_9BACT</name>
<reference evidence="2" key="1">
    <citation type="submission" date="2017-09" db="EMBL/GenBank/DDBJ databases">
        <title>Depth-based differentiation of microbial function through sediment-hosted aquifers and enrichment of novel symbionts in the deep terrestrial subsurface.</title>
        <authorList>
            <person name="Probst A.J."/>
            <person name="Ladd B."/>
            <person name="Jarett J.K."/>
            <person name="Geller-Mcgrath D.E."/>
            <person name="Sieber C.M.K."/>
            <person name="Emerson J.B."/>
            <person name="Anantharaman K."/>
            <person name="Thomas B.C."/>
            <person name="Malmstrom R."/>
            <person name="Stieglmeier M."/>
            <person name="Klingl A."/>
            <person name="Woyke T."/>
            <person name="Ryan C.M."/>
            <person name="Banfield J.F."/>
        </authorList>
    </citation>
    <scope>NUCLEOTIDE SEQUENCE [LARGE SCALE GENOMIC DNA]</scope>
</reference>
<proteinExistence type="predicted"/>
<evidence type="ECO:0000313" key="1">
    <source>
        <dbReference type="EMBL" id="PIV10145.1"/>
    </source>
</evidence>
<organism evidence="1 2">
    <name type="scientific">Candidatus Portnoybacteria bacterium CG03_land_8_20_14_0_80_41_10</name>
    <dbReference type="NCBI Taxonomy" id="1974808"/>
    <lineage>
        <taxon>Bacteria</taxon>
        <taxon>Candidatus Portnoyibacteriota</taxon>
    </lineage>
</organism>
<dbReference type="Proteomes" id="UP000229894">
    <property type="component" value="Unassembled WGS sequence"/>
</dbReference>